<evidence type="ECO:0000259" key="1">
    <source>
        <dbReference type="Pfam" id="PF08268"/>
    </source>
</evidence>
<dbReference type="Pfam" id="PF08268">
    <property type="entry name" value="FBA_3"/>
    <property type="match status" value="1"/>
</dbReference>
<evidence type="ECO:0000313" key="2">
    <source>
        <dbReference type="EMBL" id="TVU08420.1"/>
    </source>
</evidence>
<evidence type="ECO:0000313" key="3">
    <source>
        <dbReference type="Proteomes" id="UP000324897"/>
    </source>
</evidence>
<reference evidence="2 3" key="1">
    <citation type="journal article" date="2019" name="Sci. Rep.">
        <title>A high-quality genome of Eragrostis curvula grass provides insights into Poaceae evolution and supports new strategies to enhance forage quality.</title>
        <authorList>
            <person name="Carballo J."/>
            <person name="Santos B.A.C.M."/>
            <person name="Zappacosta D."/>
            <person name="Garbus I."/>
            <person name="Selva J.P."/>
            <person name="Gallo C.A."/>
            <person name="Diaz A."/>
            <person name="Albertini E."/>
            <person name="Caccamo M."/>
            <person name="Echenique V."/>
        </authorList>
    </citation>
    <scope>NUCLEOTIDE SEQUENCE [LARGE SCALE GENOMIC DNA]</scope>
    <source>
        <strain evidence="3">cv. Victoria</strain>
        <tissue evidence="2">Leaf</tissue>
    </source>
</reference>
<gene>
    <name evidence="2" type="ORF">EJB05_41824</name>
</gene>
<dbReference type="InterPro" id="IPR017451">
    <property type="entry name" value="F-box-assoc_interact_dom"/>
</dbReference>
<dbReference type="PANTHER" id="PTHR31111">
    <property type="entry name" value="BNAA05G37150D PROTEIN-RELATED"/>
    <property type="match status" value="1"/>
</dbReference>
<dbReference type="Gramene" id="TVU08420">
    <property type="protein sequence ID" value="TVU08420"/>
    <property type="gene ID" value="EJB05_41824"/>
</dbReference>
<comment type="caution">
    <text evidence="2">The sequence shown here is derived from an EMBL/GenBank/DDBJ whole genome shotgun (WGS) entry which is preliminary data.</text>
</comment>
<feature type="non-terminal residue" evidence="2">
    <location>
        <position position="1"/>
    </location>
</feature>
<dbReference type="PANTHER" id="PTHR31111:SF136">
    <property type="entry name" value="F-BOX ASSOCIATED DOMAIN-CONTAINING PROTEIN"/>
    <property type="match status" value="1"/>
</dbReference>
<dbReference type="Proteomes" id="UP000324897">
    <property type="component" value="Chromosome 3"/>
</dbReference>
<sequence>MVERLELRVLDTDGNVLRTFENASKLLAPARLDLICFDRMQNGAMIIDPAAGLVVTVGGHDPPAGARRFTSLSHSSFGRAAPSGAYKVLRLHESAAAPDGHGELCEVATLGDGAAEPTWRQRPAPPFLTIWSCARKATVHGVLYFMPRNASGTPHGWNRVAAFDLESEERKETIHAWSGNGVQEGRREVDHCSYRAQGHLAWFRTPDGHYTNIWLLINSEKSIWVKEYTIQMPKHWILLKALGVLVDGRVLLLNALKREEERTPGALQYILQYYDPGTGAFTDKMKMTEDFRGEMTLYT</sequence>
<dbReference type="AlphaFoldDB" id="A0A5J9TAG1"/>
<dbReference type="EMBL" id="RWGY01000039">
    <property type="protein sequence ID" value="TVU08420.1"/>
    <property type="molecule type" value="Genomic_DNA"/>
</dbReference>
<protein>
    <recommendedName>
        <fullName evidence="1">F-box associated beta-propeller type 3 domain-containing protein</fullName>
    </recommendedName>
</protein>
<name>A0A5J9TAG1_9POAL</name>
<proteinExistence type="predicted"/>
<accession>A0A5J9TAG1</accession>
<feature type="non-terminal residue" evidence="2">
    <location>
        <position position="299"/>
    </location>
</feature>
<organism evidence="2 3">
    <name type="scientific">Eragrostis curvula</name>
    <name type="common">weeping love grass</name>
    <dbReference type="NCBI Taxonomy" id="38414"/>
    <lineage>
        <taxon>Eukaryota</taxon>
        <taxon>Viridiplantae</taxon>
        <taxon>Streptophyta</taxon>
        <taxon>Embryophyta</taxon>
        <taxon>Tracheophyta</taxon>
        <taxon>Spermatophyta</taxon>
        <taxon>Magnoliopsida</taxon>
        <taxon>Liliopsida</taxon>
        <taxon>Poales</taxon>
        <taxon>Poaceae</taxon>
        <taxon>PACMAD clade</taxon>
        <taxon>Chloridoideae</taxon>
        <taxon>Eragrostideae</taxon>
        <taxon>Eragrostidinae</taxon>
        <taxon>Eragrostis</taxon>
    </lineage>
</organism>
<dbReference type="OrthoDB" id="695600at2759"/>
<dbReference type="NCBIfam" id="TIGR01640">
    <property type="entry name" value="F_box_assoc_1"/>
    <property type="match status" value="1"/>
</dbReference>
<dbReference type="InterPro" id="IPR013187">
    <property type="entry name" value="F-box-assoc_dom_typ3"/>
</dbReference>
<keyword evidence="3" id="KW-1185">Reference proteome</keyword>
<feature type="domain" description="F-box associated beta-propeller type 3" evidence="1">
    <location>
        <begin position="34"/>
        <end position="255"/>
    </location>
</feature>